<dbReference type="InParanoid" id="Q7ULM0"/>
<dbReference type="STRING" id="243090.RB9415"/>
<protein>
    <submittedName>
        <fullName evidence="2">Uncharacterized protein</fullName>
    </submittedName>
</protein>
<gene>
    <name evidence="2" type="ordered locus">RB9415</name>
</gene>
<evidence type="ECO:0000313" key="2">
    <source>
        <dbReference type="EMBL" id="CAD76249.1"/>
    </source>
</evidence>
<feature type="region of interest" description="Disordered" evidence="1">
    <location>
        <begin position="1"/>
        <end position="36"/>
    </location>
</feature>
<keyword evidence="3" id="KW-1185">Reference proteome</keyword>
<organism evidence="2 3">
    <name type="scientific">Rhodopirellula baltica (strain DSM 10527 / NCIMB 13988 / SH1)</name>
    <dbReference type="NCBI Taxonomy" id="243090"/>
    <lineage>
        <taxon>Bacteria</taxon>
        <taxon>Pseudomonadati</taxon>
        <taxon>Planctomycetota</taxon>
        <taxon>Planctomycetia</taxon>
        <taxon>Pirellulales</taxon>
        <taxon>Pirellulaceae</taxon>
        <taxon>Rhodopirellula</taxon>
    </lineage>
</organism>
<dbReference type="AlphaFoldDB" id="Q7ULM0"/>
<sequence>MKAEEPCRHRSASSALMNHPQQCPDRRLNPIGRSNS</sequence>
<proteinExistence type="predicted"/>
<reference evidence="2 3" key="1">
    <citation type="journal article" date="2003" name="Proc. Natl. Acad. Sci. U.S.A.">
        <title>Complete genome sequence of the marine planctomycete Pirellula sp. strain 1.</title>
        <authorList>
            <person name="Gloeckner F.O."/>
            <person name="Kube M."/>
            <person name="Bauer M."/>
            <person name="Teeling H."/>
            <person name="Lombardot T."/>
            <person name="Ludwig W."/>
            <person name="Gade D."/>
            <person name="Beck A."/>
            <person name="Borzym K."/>
            <person name="Heitmann K."/>
            <person name="Rabus R."/>
            <person name="Schlesner H."/>
            <person name="Amann R."/>
            <person name="Reinhardt R."/>
        </authorList>
    </citation>
    <scope>NUCLEOTIDE SEQUENCE [LARGE SCALE GENOMIC DNA]</scope>
    <source>
        <strain evidence="3">DSM 10527 / NCIMB 13988 / SH1</strain>
    </source>
</reference>
<evidence type="ECO:0000313" key="3">
    <source>
        <dbReference type="Proteomes" id="UP000001025"/>
    </source>
</evidence>
<dbReference type="HOGENOM" id="CLU_3358119_0_0_0"/>
<name>Q7ULM0_RHOBA</name>
<evidence type="ECO:0000256" key="1">
    <source>
        <dbReference type="SAM" id="MobiDB-lite"/>
    </source>
</evidence>
<dbReference type="Proteomes" id="UP000001025">
    <property type="component" value="Chromosome"/>
</dbReference>
<dbReference type="KEGG" id="rba:RB9415"/>
<accession>Q7ULM0</accession>
<dbReference type="EMBL" id="BX294149">
    <property type="protein sequence ID" value="CAD76249.1"/>
    <property type="molecule type" value="Genomic_DNA"/>
</dbReference>
<feature type="compositionally biased region" description="Polar residues" evidence="1">
    <location>
        <begin position="12"/>
        <end position="21"/>
    </location>
</feature>
<dbReference type="EnsemblBacteria" id="CAD76249">
    <property type="protein sequence ID" value="CAD76249"/>
    <property type="gene ID" value="RB9415"/>
</dbReference>